<name>A0A933DSW3_9BACT</name>
<dbReference type="Proteomes" id="UP000704960">
    <property type="component" value="Unassembled WGS sequence"/>
</dbReference>
<keyword evidence="3" id="KW-0328">Glycosyltransferase</keyword>
<keyword evidence="7 8" id="KW-0472">Membrane</keyword>
<feature type="transmembrane region" description="Helical" evidence="8">
    <location>
        <begin position="223"/>
        <end position="243"/>
    </location>
</feature>
<dbReference type="EMBL" id="JACQMJ010000005">
    <property type="protein sequence ID" value="MBI4132267.1"/>
    <property type="molecule type" value="Genomic_DNA"/>
</dbReference>
<feature type="transmembrane region" description="Helical" evidence="8">
    <location>
        <begin position="346"/>
        <end position="366"/>
    </location>
</feature>
<feature type="transmembrane region" description="Helical" evidence="8">
    <location>
        <begin position="297"/>
        <end position="314"/>
    </location>
</feature>
<feature type="transmembrane region" description="Helical" evidence="8">
    <location>
        <begin position="372"/>
        <end position="394"/>
    </location>
</feature>
<feature type="transmembrane region" description="Helical" evidence="8">
    <location>
        <begin position="126"/>
        <end position="143"/>
    </location>
</feature>
<evidence type="ECO:0000313" key="11">
    <source>
        <dbReference type="Proteomes" id="UP000704960"/>
    </source>
</evidence>
<evidence type="ECO:0000256" key="8">
    <source>
        <dbReference type="SAM" id="Phobius"/>
    </source>
</evidence>
<dbReference type="GO" id="GO:0005886">
    <property type="term" value="C:plasma membrane"/>
    <property type="evidence" value="ECO:0007669"/>
    <property type="project" value="UniProtKB-SubCell"/>
</dbReference>
<dbReference type="PANTHER" id="PTHR33908">
    <property type="entry name" value="MANNOSYLTRANSFERASE YKCB-RELATED"/>
    <property type="match status" value="1"/>
</dbReference>
<evidence type="ECO:0000256" key="2">
    <source>
        <dbReference type="ARBA" id="ARBA00022475"/>
    </source>
</evidence>
<dbReference type="GO" id="GO:0009103">
    <property type="term" value="P:lipopolysaccharide biosynthetic process"/>
    <property type="evidence" value="ECO:0007669"/>
    <property type="project" value="UniProtKB-ARBA"/>
</dbReference>
<comment type="subcellular location">
    <subcellularLocation>
        <location evidence="1">Cell membrane</location>
        <topology evidence="1">Multi-pass membrane protein</topology>
    </subcellularLocation>
</comment>
<evidence type="ECO:0000313" key="10">
    <source>
        <dbReference type="EMBL" id="MBI4132267.1"/>
    </source>
</evidence>
<comment type="caution">
    <text evidence="10">The sequence shown here is derived from an EMBL/GenBank/DDBJ whole genome shotgun (WGS) entry which is preliminary data.</text>
</comment>
<feature type="transmembrane region" description="Helical" evidence="8">
    <location>
        <begin position="98"/>
        <end position="119"/>
    </location>
</feature>
<dbReference type="PANTHER" id="PTHR33908:SF11">
    <property type="entry name" value="MEMBRANE PROTEIN"/>
    <property type="match status" value="1"/>
</dbReference>
<evidence type="ECO:0000256" key="6">
    <source>
        <dbReference type="ARBA" id="ARBA00022989"/>
    </source>
</evidence>
<feature type="transmembrane region" description="Helical" evidence="8">
    <location>
        <begin position="320"/>
        <end position="339"/>
    </location>
</feature>
<proteinExistence type="predicted"/>
<dbReference type="InterPro" id="IPR050297">
    <property type="entry name" value="LipidA_mod_glycosyltrf_83"/>
</dbReference>
<organism evidence="10 11">
    <name type="scientific">Candidatus Sungiibacteriota bacterium</name>
    <dbReference type="NCBI Taxonomy" id="2750080"/>
    <lineage>
        <taxon>Bacteria</taxon>
        <taxon>Candidatus Sungiibacteriota</taxon>
    </lineage>
</organism>
<feature type="domain" description="Glycosyltransferase RgtA/B/C/D-like" evidence="9">
    <location>
        <begin position="77"/>
        <end position="241"/>
    </location>
</feature>
<dbReference type="Pfam" id="PF13231">
    <property type="entry name" value="PMT_2"/>
    <property type="match status" value="1"/>
</dbReference>
<dbReference type="AlphaFoldDB" id="A0A933DSW3"/>
<reference evidence="10" key="1">
    <citation type="submission" date="2020-07" db="EMBL/GenBank/DDBJ databases">
        <title>Huge and variable diversity of episymbiotic CPR bacteria and DPANN archaea in groundwater ecosystems.</title>
        <authorList>
            <person name="He C.Y."/>
            <person name="Keren R."/>
            <person name="Whittaker M."/>
            <person name="Farag I.F."/>
            <person name="Doudna J."/>
            <person name="Cate J.H.D."/>
            <person name="Banfield J.F."/>
        </authorList>
    </citation>
    <scope>NUCLEOTIDE SEQUENCE</scope>
    <source>
        <strain evidence="10">NC_groundwater_1226_Ag_S-0.1um_59_124</strain>
    </source>
</reference>
<keyword evidence="5 8" id="KW-0812">Transmembrane</keyword>
<feature type="transmembrane region" description="Helical" evidence="8">
    <location>
        <begin position="178"/>
        <end position="203"/>
    </location>
</feature>
<gene>
    <name evidence="10" type="ORF">HY474_01400</name>
</gene>
<dbReference type="InterPro" id="IPR038731">
    <property type="entry name" value="RgtA/B/C-like"/>
</dbReference>
<evidence type="ECO:0000256" key="4">
    <source>
        <dbReference type="ARBA" id="ARBA00022679"/>
    </source>
</evidence>
<evidence type="ECO:0000259" key="9">
    <source>
        <dbReference type="Pfam" id="PF13231"/>
    </source>
</evidence>
<keyword evidence="2" id="KW-1003">Cell membrane</keyword>
<keyword evidence="4" id="KW-0808">Transferase</keyword>
<keyword evidence="6 8" id="KW-1133">Transmembrane helix</keyword>
<evidence type="ECO:0000256" key="1">
    <source>
        <dbReference type="ARBA" id="ARBA00004651"/>
    </source>
</evidence>
<feature type="transmembrane region" description="Helical" evidence="8">
    <location>
        <begin position="12"/>
        <end position="30"/>
    </location>
</feature>
<dbReference type="GO" id="GO:0016763">
    <property type="term" value="F:pentosyltransferase activity"/>
    <property type="evidence" value="ECO:0007669"/>
    <property type="project" value="TreeGrafter"/>
</dbReference>
<protein>
    <submittedName>
        <fullName evidence="10">Glycosyltransferase family 39 protein</fullName>
    </submittedName>
</protein>
<accession>A0A933DSW3</accession>
<evidence type="ECO:0000256" key="5">
    <source>
        <dbReference type="ARBA" id="ARBA00022692"/>
    </source>
</evidence>
<evidence type="ECO:0000256" key="7">
    <source>
        <dbReference type="ARBA" id="ARBA00023136"/>
    </source>
</evidence>
<evidence type="ECO:0000256" key="3">
    <source>
        <dbReference type="ARBA" id="ARBA00022676"/>
    </source>
</evidence>
<sequence>MDILPTTDKKKTTIFLILFVAAVFYFWHLSRPDIITDESSYAVRAIGMVDFDFGIEQPTPWQWVEKIPPWMRLSFHDHPPLVFLLQHYSIRLFGETPFAVRLPSVLAGLASIVLVYLIGKQLYQPVVGLAAAALFAFTVNHVWISRIGLQESIAIAFMLASAYFFLRGLQNPRWFMAAGALLGLAFLAKYYILILVPIFVSLLFVSQHSIYAYDRKHVWSWRFWLALTALFIAVASPVIIYNIQLYRNFGHFDFQFSQLFGQEVKEWPSRPGQEVLGSYGERMRAYLPRLIESNSPYFLALAAIGLATVLIQLVRRRGLVISHSSLVIVFLWLLPFLILIGPAHRFLTLLTPWLAIAAGYAIVTLIRERRAAIAVVAALVIIEALYAYNSVIALDPIGSRPWAYSYLRRQANSWGFNELNDYLDAELAGKMPDPAITFEFPFASEILKQAVADGRQRKLQPVSAAIVYNDNINLSSQLWVFLRRIIYQGWPVVSAENFRRGGAVEFLRSAGVKRVYFINATEAALQDRTRPPTPDGDIMETELGAEGLRPREIKNPRGEVVFKLYEFELK</sequence>